<name>A0A073AX78_9PSEU</name>
<gene>
    <name evidence="1" type="ORF">GU90_13690</name>
</gene>
<dbReference type="InterPro" id="IPR011008">
    <property type="entry name" value="Dimeric_a/b-barrel"/>
</dbReference>
<dbReference type="eggNOG" id="ENOG502ZISE">
    <property type="taxonomic scope" value="Bacteria"/>
</dbReference>
<organism evidence="1 2">
    <name type="scientific">Saccharopolyspora rectivirgula</name>
    <dbReference type="NCBI Taxonomy" id="28042"/>
    <lineage>
        <taxon>Bacteria</taxon>
        <taxon>Bacillati</taxon>
        <taxon>Actinomycetota</taxon>
        <taxon>Actinomycetes</taxon>
        <taxon>Pseudonocardiales</taxon>
        <taxon>Pseudonocardiaceae</taxon>
        <taxon>Saccharopolyspora</taxon>
    </lineage>
</organism>
<proteinExistence type="predicted"/>
<keyword evidence="2" id="KW-1185">Reference proteome</keyword>
<protein>
    <submittedName>
        <fullName evidence="1">Uncharacterized protein</fullName>
    </submittedName>
</protein>
<dbReference type="STRING" id="28042.GU90_13690"/>
<dbReference type="RefSeq" id="WP_029720148.1">
    <property type="nucleotide sequence ID" value="NZ_JNVU01000031.1"/>
</dbReference>
<evidence type="ECO:0000313" key="2">
    <source>
        <dbReference type="Proteomes" id="UP000031419"/>
    </source>
</evidence>
<dbReference type="SUPFAM" id="SSF54909">
    <property type="entry name" value="Dimeric alpha+beta barrel"/>
    <property type="match status" value="1"/>
</dbReference>
<evidence type="ECO:0000313" key="1">
    <source>
        <dbReference type="EMBL" id="KEI44005.1"/>
    </source>
</evidence>
<dbReference type="AlphaFoldDB" id="A0A073AX78"/>
<dbReference type="OrthoDB" id="3296167at2"/>
<reference evidence="1 2" key="1">
    <citation type="submission" date="2014-06" db="EMBL/GenBank/DDBJ databases">
        <title>Saccharopolyspora rectivirgula DSM-43113 Genome sequencing.</title>
        <authorList>
            <person name="Barrera C."/>
            <person name="Millon L."/>
            <person name="Rognon B."/>
            <person name="Zaugg C."/>
            <person name="Monod M."/>
        </authorList>
    </citation>
    <scope>NUCLEOTIDE SEQUENCE [LARGE SCALE GENOMIC DNA]</scope>
    <source>
        <strain evidence="1 2">DSM 43113</strain>
    </source>
</reference>
<sequence length="88" mass="10138">MTDKDTLMWEARAQPGKLDQLLAWIDSTALPHLRKQPQFRSADVFRSAEDRAVVVIRFTGQLAPLPQPPAELLRREVHQWPFRYLGSA</sequence>
<accession>A0A073AX78</accession>
<comment type="caution">
    <text evidence="1">The sequence shown here is derived from an EMBL/GenBank/DDBJ whole genome shotgun (WGS) entry which is preliminary data.</text>
</comment>
<dbReference type="EMBL" id="JNVU01000031">
    <property type="protein sequence ID" value="KEI44005.1"/>
    <property type="molecule type" value="Genomic_DNA"/>
</dbReference>
<dbReference type="Proteomes" id="UP000031419">
    <property type="component" value="Unassembled WGS sequence"/>
</dbReference>